<dbReference type="Proteomes" id="UP000243900">
    <property type="component" value="Unassembled WGS sequence"/>
</dbReference>
<keyword evidence="9" id="KW-1185">Reference proteome</keyword>
<evidence type="ECO:0000313" key="8">
    <source>
        <dbReference type="EMBL" id="PQA38738.1"/>
    </source>
</evidence>
<evidence type="ECO:0000256" key="1">
    <source>
        <dbReference type="ARBA" id="ARBA00000971"/>
    </source>
</evidence>
<reference evidence="9" key="1">
    <citation type="submission" date="2018-02" db="EMBL/GenBank/DDBJ databases">
        <title>Genome sequencing of Solimonas sp. HR-BB.</title>
        <authorList>
            <person name="Lee Y."/>
            <person name="Jeon C.O."/>
        </authorList>
    </citation>
    <scope>NUCLEOTIDE SEQUENCE [LARGE SCALE GENOMIC DNA]</scope>
    <source>
        <strain evidence="9">HR-E</strain>
    </source>
</reference>
<dbReference type="PRINTS" id="PR00153">
    <property type="entry name" value="CSAPPISMRASE"/>
</dbReference>
<dbReference type="FunFam" id="2.40.100.10:FF:000025">
    <property type="entry name" value="Peptidyl-prolyl cis-trans isomerase CYP19-2"/>
    <property type="match status" value="1"/>
</dbReference>
<accession>A0A2P6ARS4</accession>
<gene>
    <name evidence="8" type="ORF">C5O18_07025</name>
</gene>
<dbReference type="PROSITE" id="PS00170">
    <property type="entry name" value="CSA_PPIASE_1"/>
    <property type="match status" value="1"/>
</dbReference>
<comment type="function">
    <text evidence="2 6">PPIases accelerate the folding of proteins. It catalyzes the cis-trans isomerization of proline imidic peptide bonds in oligopeptides.</text>
</comment>
<dbReference type="Gene3D" id="2.40.100.10">
    <property type="entry name" value="Cyclophilin-like"/>
    <property type="match status" value="1"/>
</dbReference>
<dbReference type="PANTHER" id="PTHR11071">
    <property type="entry name" value="PEPTIDYL-PROLYL CIS-TRANS ISOMERASE"/>
    <property type="match status" value="1"/>
</dbReference>
<evidence type="ECO:0000313" key="9">
    <source>
        <dbReference type="Proteomes" id="UP000243900"/>
    </source>
</evidence>
<dbReference type="PANTHER" id="PTHR11071:SF561">
    <property type="entry name" value="PEPTIDYL-PROLYL CIS-TRANS ISOMERASE D-RELATED"/>
    <property type="match status" value="1"/>
</dbReference>
<evidence type="ECO:0000256" key="2">
    <source>
        <dbReference type="ARBA" id="ARBA00002388"/>
    </source>
</evidence>
<keyword evidence="5 6" id="KW-0413">Isomerase</keyword>
<dbReference type="SUPFAM" id="SSF50891">
    <property type="entry name" value="Cyclophilin-like"/>
    <property type="match status" value="1"/>
</dbReference>
<dbReference type="GO" id="GO:0006457">
    <property type="term" value="P:protein folding"/>
    <property type="evidence" value="ECO:0007669"/>
    <property type="project" value="InterPro"/>
</dbReference>
<dbReference type="InterPro" id="IPR020892">
    <property type="entry name" value="Cyclophilin-type_PPIase_CS"/>
</dbReference>
<evidence type="ECO:0000256" key="5">
    <source>
        <dbReference type="ARBA" id="ARBA00023235"/>
    </source>
</evidence>
<protein>
    <recommendedName>
        <fullName evidence="6">Peptidyl-prolyl cis-trans isomerase</fullName>
        <shortName evidence="6">PPIase</shortName>
        <ecNumber evidence="6">5.2.1.8</ecNumber>
    </recommendedName>
</protein>
<dbReference type="GO" id="GO:0003755">
    <property type="term" value="F:peptidyl-prolyl cis-trans isomerase activity"/>
    <property type="evidence" value="ECO:0007669"/>
    <property type="project" value="UniProtKB-UniRule"/>
</dbReference>
<comment type="catalytic activity">
    <reaction evidence="1 6">
        <text>[protein]-peptidylproline (omega=180) = [protein]-peptidylproline (omega=0)</text>
        <dbReference type="Rhea" id="RHEA:16237"/>
        <dbReference type="Rhea" id="RHEA-COMP:10747"/>
        <dbReference type="Rhea" id="RHEA-COMP:10748"/>
        <dbReference type="ChEBI" id="CHEBI:83833"/>
        <dbReference type="ChEBI" id="CHEBI:83834"/>
        <dbReference type="EC" id="5.2.1.8"/>
    </reaction>
</comment>
<dbReference type="AlphaFoldDB" id="A0A2P6ARS4"/>
<proteinExistence type="inferred from homology"/>
<dbReference type="Pfam" id="PF00160">
    <property type="entry name" value="Pro_isomerase"/>
    <property type="match status" value="1"/>
</dbReference>
<dbReference type="EC" id="5.2.1.8" evidence="6"/>
<dbReference type="EMBL" id="PTQZ01000163">
    <property type="protein sequence ID" value="PQA38738.1"/>
    <property type="molecule type" value="Genomic_DNA"/>
</dbReference>
<feature type="non-terminal residue" evidence="8">
    <location>
        <position position="1"/>
    </location>
</feature>
<dbReference type="GO" id="GO:0016018">
    <property type="term" value="F:cyclosporin A binding"/>
    <property type="evidence" value="ECO:0007669"/>
    <property type="project" value="TreeGrafter"/>
</dbReference>
<dbReference type="OrthoDB" id="9807797at2"/>
<evidence type="ECO:0000259" key="7">
    <source>
        <dbReference type="PROSITE" id="PS50072"/>
    </source>
</evidence>
<evidence type="ECO:0000256" key="4">
    <source>
        <dbReference type="ARBA" id="ARBA00023110"/>
    </source>
</evidence>
<dbReference type="InterPro" id="IPR029000">
    <property type="entry name" value="Cyclophilin-like_dom_sf"/>
</dbReference>
<dbReference type="PIRSF" id="PIRSF001467">
    <property type="entry name" value="Peptidylpro_ismrse"/>
    <property type="match status" value="1"/>
</dbReference>
<dbReference type="PROSITE" id="PS50072">
    <property type="entry name" value="CSA_PPIASE_2"/>
    <property type="match status" value="1"/>
</dbReference>
<dbReference type="InterPro" id="IPR002130">
    <property type="entry name" value="Cyclophilin-type_PPIase_dom"/>
</dbReference>
<comment type="similarity">
    <text evidence="3 6">Belongs to the cyclophilin-type PPIase family.</text>
</comment>
<evidence type="ECO:0000256" key="3">
    <source>
        <dbReference type="ARBA" id="ARBA00007365"/>
    </source>
</evidence>
<sequence length="167" mass="17697">LFGKAAPKTVENFRALATGERGKSRSGATLHYKGSVFHRIIPGFMIQGGDFTRGNGTGGESIYGKPFADESFTLKHDRPGLLSMANSGPNTNGSQFFITTAPAAHLNGRHVVFGQVEEGVAVAQRIERAGGWDGRPRARVVIRDSGELPLVPAVKTPAGEPASAVRE</sequence>
<dbReference type="InterPro" id="IPR024936">
    <property type="entry name" value="Cyclophilin-type_PPIase"/>
</dbReference>
<comment type="caution">
    <text evidence="8">The sequence shown here is derived from an EMBL/GenBank/DDBJ whole genome shotgun (WGS) entry which is preliminary data.</text>
</comment>
<feature type="domain" description="PPIase cyclophilin-type" evidence="7">
    <location>
        <begin position="1"/>
        <end position="147"/>
    </location>
</feature>
<keyword evidence="4 6" id="KW-0697">Rotamase</keyword>
<organism evidence="8 9">
    <name type="scientific">Amnimonas aquatica</name>
    <dbReference type="NCBI Taxonomy" id="2094561"/>
    <lineage>
        <taxon>Bacteria</taxon>
        <taxon>Pseudomonadati</taxon>
        <taxon>Pseudomonadota</taxon>
        <taxon>Gammaproteobacteria</taxon>
        <taxon>Moraxellales</taxon>
        <taxon>Moraxellaceae</taxon>
        <taxon>Amnimonas</taxon>
    </lineage>
</organism>
<name>A0A2P6ARS4_9GAMM</name>
<dbReference type="GO" id="GO:0005737">
    <property type="term" value="C:cytoplasm"/>
    <property type="evidence" value="ECO:0007669"/>
    <property type="project" value="TreeGrafter"/>
</dbReference>
<evidence type="ECO:0000256" key="6">
    <source>
        <dbReference type="RuleBase" id="RU363019"/>
    </source>
</evidence>